<accession>A0AAV2GBY1</accession>
<organism evidence="1 2">
    <name type="scientific">Linum trigynum</name>
    <dbReference type="NCBI Taxonomy" id="586398"/>
    <lineage>
        <taxon>Eukaryota</taxon>
        <taxon>Viridiplantae</taxon>
        <taxon>Streptophyta</taxon>
        <taxon>Embryophyta</taxon>
        <taxon>Tracheophyta</taxon>
        <taxon>Spermatophyta</taxon>
        <taxon>Magnoliopsida</taxon>
        <taxon>eudicotyledons</taxon>
        <taxon>Gunneridae</taxon>
        <taxon>Pentapetalae</taxon>
        <taxon>rosids</taxon>
        <taxon>fabids</taxon>
        <taxon>Malpighiales</taxon>
        <taxon>Linaceae</taxon>
        <taxon>Linum</taxon>
    </lineage>
</organism>
<dbReference type="AlphaFoldDB" id="A0AAV2GBY1"/>
<evidence type="ECO:0000313" key="2">
    <source>
        <dbReference type="Proteomes" id="UP001497516"/>
    </source>
</evidence>
<keyword evidence="2" id="KW-1185">Reference proteome</keyword>
<name>A0AAV2GBY1_9ROSI</name>
<evidence type="ECO:0000313" key="1">
    <source>
        <dbReference type="EMBL" id="CAL1407185.1"/>
    </source>
</evidence>
<proteinExistence type="predicted"/>
<reference evidence="1 2" key="1">
    <citation type="submission" date="2024-04" db="EMBL/GenBank/DDBJ databases">
        <authorList>
            <person name="Fracassetti M."/>
        </authorList>
    </citation>
    <scope>NUCLEOTIDE SEQUENCE [LARGE SCALE GENOMIC DNA]</scope>
</reference>
<dbReference type="EMBL" id="OZ034821">
    <property type="protein sequence ID" value="CAL1407185.1"/>
    <property type="molecule type" value="Genomic_DNA"/>
</dbReference>
<dbReference type="Proteomes" id="UP001497516">
    <property type="component" value="Chromosome 8"/>
</dbReference>
<sequence>MSSDLNSSFFGRNELGAEEGVTIGNFKDLACGDGSRFGSLGSSQALPGRAPSSKRCYHYRRLKFLDSRDSGR</sequence>
<gene>
    <name evidence="1" type="ORF">LTRI10_LOCUS46866</name>
</gene>
<protein>
    <submittedName>
        <fullName evidence="1">Uncharacterized protein</fullName>
    </submittedName>
</protein>